<dbReference type="InterPro" id="IPR044800">
    <property type="entry name" value="LEC2-like"/>
</dbReference>
<dbReference type="PROSITE" id="PS50863">
    <property type="entry name" value="B3"/>
    <property type="match status" value="1"/>
</dbReference>
<dbReference type="PANTHER" id="PTHR31140">
    <property type="entry name" value="B3 DOMAIN-CONTAINING TRANSCRIPTION FACTOR ABI3"/>
    <property type="match status" value="1"/>
</dbReference>
<keyword evidence="3" id="KW-0804">Transcription</keyword>
<reference evidence="7 8" key="2">
    <citation type="journal article" date="2018" name="Plant J.">
        <title>The Physcomitrella patens chromosome-scale assembly reveals moss genome structure and evolution.</title>
        <authorList>
            <person name="Lang D."/>
            <person name="Ullrich K.K."/>
            <person name="Murat F."/>
            <person name="Fuchs J."/>
            <person name="Jenkins J."/>
            <person name="Haas F.B."/>
            <person name="Piednoel M."/>
            <person name="Gundlach H."/>
            <person name="Van Bel M."/>
            <person name="Meyberg R."/>
            <person name="Vives C."/>
            <person name="Morata J."/>
            <person name="Symeonidi A."/>
            <person name="Hiss M."/>
            <person name="Muchero W."/>
            <person name="Kamisugi Y."/>
            <person name="Saleh O."/>
            <person name="Blanc G."/>
            <person name="Decker E.L."/>
            <person name="van Gessel N."/>
            <person name="Grimwood J."/>
            <person name="Hayes R.D."/>
            <person name="Graham S.W."/>
            <person name="Gunter L.E."/>
            <person name="McDaniel S.F."/>
            <person name="Hoernstein S.N.W."/>
            <person name="Larsson A."/>
            <person name="Li F.W."/>
            <person name="Perroud P.F."/>
            <person name="Phillips J."/>
            <person name="Ranjan P."/>
            <person name="Rokshar D.S."/>
            <person name="Rothfels C.J."/>
            <person name="Schneider L."/>
            <person name="Shu S."/>
            <person name="Stevenson D.W."/>
            <person name="Thummler F."/>
            <person name="Tillich M."/>
            <person name="Villarreal Aguilar J.C."/>
            <person name="Widiez T."/>
            <person name="Wong G.K."/>
            <person name="Wymore A."/>
            <person name="Zhang Y."/>
            <person name="Zimmer A.D."/>
            <person name="Quatrano R.S."/>
            <person name="Mayer K.F.X."/>
            <person name="Goodstein D."/>
            <person name="Casacuberta J.M."/>
            <person name="Vandepoele K."/>
            <person name="Reski R."/>
            <person name="Cuming A.C."/>
            <person name="Tuskan G.A."/>
            <person name="Maumus F."/>
            <person name="Salse J."/>
            <person name="Schmutz J."/>
            <person name="Rensing S.A."/>
        </authorList>
    </citation>
    <scope>NUCLEOTIDE SEQUENCE [LARGE SCALE GENOMIC DNA]</scope>
    <source>
        <strain evidence="7 8">cv. Gransden 2004</strain>
    </source>
</reference>
<dbReference type="EnsemblPlants" id="Pp3c2_3370V3.5">
    <property type="protein sequence ID" value="Pp3c2_3370V3.5"/>
    <property type="gene ID" value="Pp3c2_3370"/>
</dbReference>
<evidence type="ECO:0000313" key="8">
    <source>
        <dbReference type="Proteomes" id="UP000006727"/>
    </source>
</evidence>
<dbReference type="AlphaFoldDB" id="A0A7I4D3R5"/>
<keyword evidence="2" id="KW-0238">DNA-binding</keyword>
<name>A0A7I4D3R5_PHYPA</name>
<dbReference type="PANTHER" id="PTHR31140:SF81">
    <property type="entry name" value="B3 DOMAIN-CONTAINING TRANSCRIPTION FACTOR ABI3"/>
    <property type="match status" value="1"/>
</dbReference>
<evidence type="ECO:0000256" key="3">
    <source>
        <dbReference type="ARBA" id="ARBA00023163"/>
    </source>
</evidence>
<accession>A0A7I4D3R5</accession>
<keyword evidence="1" id="KW-0805">Transcription regulation</keyword>
<dbReference type="EMBL" id="ABEU02000002">
    <property type="status" value="NOT_ANNOTATED_CDS"/>
    <property type="molecule type" value="Genomic_DNA"/>
</dbReference>
<dbReference type="Gene3D" id="2.40.330.10">
    <property type="entry name" value="DNA-binding pseudobarrel domain"/>
    <property type="match status" value="1"/>
</dbReference>
<dbReference type="Gramene" id="Pp3c2_3370V3.5">
    <property type="protein sequence ID" value="Pp3c2_3370V3.5"/>
    <property type="gene ID" value="Pp3c2_3370"/>
</dbReference>
<proteinExistence type="predicted"/>
<evidence type="ECO:0000256" key="5">
    <source>
        <dbReference type="SAM" id="MobiDB-lite"/>
    </source>
</evidence>
<evidence type="ECO:0000256" key="2">
    <source>
        <dbReference type="ARBA" id="ARBA00023125"/>
    </source>
</evidence>
<sequence>MVLLSSVEAYQQDRLGLLKRSEPLREPTGLRSWIDIPLGLEDYRHCASTFACNKDDQNFDMRGLSRIGFPNPTINLEIQGIGDFYSQARSPVASYSSGTSNDCNSAGTSTVDSTEDASLSSYLMDGNVRAMLKKVTVNEGVLNQTIQSLGGGEKGLKELMAYIMAWVKEQNGENCDKLFLSQNLEKLNPPQMNPTFGFAPSLANNIPTCNLTLGTAACDQRSDNLRRTFDTVQSSDDTQDLNQVIQCSKSRRLMVEGEVDSSYRADAYPRQGTFLNARGSVSEDFHSTKLESNMTNPSPIDAVVLQGMSSELGTLTQQAPCSQFGLSFNPGQNELNRTLAASTRAARRNRLSRQRQSVQQSHRRSPTSGTTVTSGGCGLWSASPPALDFMNTRWNHPGTQMPLGASVKSEKKGNTTDMLTFLLQKELRPSDVGNLGRIILPKKEAEVHLPILALREGVSLLMEDFDSGYCWNIRYRFWPNNKSRMYLLENTGEFVKSHHLKEGDLLILYRNEQGNYVLRGKKKVPSETRVAYGSQHRTAHSLACRFSEGIPNKIEESFKDRDFGGGLTETASGKLKIEVKAEPLVVQPSTDGDKFEDVMSNIGSSFATEGPLQPLERGGCPSLISVFRRTRSMSSLQEDAITNCLP</sequence>
<evidence type="ECO:0000256" key="1">
    <source>
        <dbReference type="ARBA" id="ARBA00023015"/>
    </source>
</evidence>
<evidence type="ECO:0000256" key="4">
    <source>
        <dbReference type="ARBA" id="ARBA00023242"/>
    </source>
</evidence>
<reference evidence="7" key="3">
    <citation type="submission" date="2020-12" db="UniProtKB">
        <authorList>
            <consortium name="EnsemblPlants"/>
        </authorList>
    </citation>
    <scope>IDENTIFICATION</scope>
</reference>
<keyword evidence="4" id="KW-0539">Nucleus</keyword>
<gene>
    <name evidence="7" type="primary">LOC112274988</name>
</gene>
<dbReference type="Proteomes" id="UP000006727">
    <property type="component" value="Chromosome 2"/>
</dbReference>
<feature type="region of interest" description="Disordered" evidence="5">
    <location>
        <begin position="343"/>
        <end position="376"/>
    </location>
</feature>
<protein>
    <recommendedName>
        <fullName evidence="6">TF-B3 domain-containing protein</fullName>
    </recommendedName>
</protein>
<organism evidence="7 8">
    <name type="scientific">Physcomitrium patens</name>
    <name type="common">Spreading-leaved earth moss</name>
    <name type="synonym">Physcomitrella patens</name>
    <dbReference type="NCBI Taxonomy" id="3218"/>
    <lineage>
        <taxon>Eukaryota</taxon>
        <taxon>Viridiplantae</taxon>
        <taxon>Streptophyta</taxon>
        <taxon>Embryophyta</taxon>
        <taxon>Bryophyta</taxon>
        <taxon>Bryophytina</taxon>
        <taxon>Bryopsida</taxon>
        <taxon>Funariidae</taxon>
        <taxon>Funariales</taxon>
        <taxon>Funariaceae</taxon>
        <taxon>Physcomitrium</taxon>
    </lineage>
</organism>
<dbReference type="GO" id="GO:0003700">
    <property type="term" value="F:DNA-binding transcription factor activity"/>
    <property type="evidence" value="ECO:0007669"/>
    <property type="project" value="InterPro"/>
</dbReference>
<keyword evidence="8" id="KW-1185">Reference proteome</keyword>
<reference evidence="7 8" key="1">
    <citation type="journal article" date="2008" name="Science">
        <title>The Physcomitrella genome reveals evolutionary insights into the conquest of land by plants.</title>
        <authorList>
            <person name="Rensing S."/>
            <person name="Lang D."/>
            <person name="Zimmer A."/>
            <person name="Terry A."/>
            <person name="Salamov A."/>
            <person name="Shapiro H."/>
            <person name="Nishiyama T."/>
            <person name="Perroud P.-F."/>
            <person name="Lindquist E."/>
            <person name="Kamisugi Y."/>
            <person name="Tanahashi T."/>
            <person name="Sakakibara K."/>
            <person name="Fujita T."/>
            <person name="Oishi K."/>
            <person name="Shin-I T."/>
            <person name="Kuroki Y."/>
            <person name="Toyoda A."/>
            <person name="Suzuki Y."/>
            <person name="Hashimoto A."/>
            <person name="Yamaguchi K."/>
            <person name="Sugano A."/>
            <person name="Kohara Y."/>
            <person name="Fujiyama A."/>
            <person name="Anterola A."/>
            <person name="Aoki S."/>
            <person name="Ashton N."/>
            <person name="Barbazuk W.B."/>
            <person name="Barker E."/>
            <person name="Bennetzen J."/>
            <person name="Bezanilla M."/>
            <person name="Blankenship R."/>
            <person name="Cho S.H."/>
            <person name="Dutcher S."/>
            <person name="Estelle M."/>
            <person name="Fawcett J.A."/>
            <person name="Gundlach H."/>
            <person name="Hanada K."/>
            <person name="Heyl A."/>
            <person name="Hicks K.A."/>
            <person name="Hugh J."/>
            <person name="Lohr M."/>
            <person name="Mayer K."/>
            <person name="Melkozernov A."/>
            <person name="Murata T."/>
            <person name="Nelson D."/>
            <person name="Pils B."/>
            <person name="Prigge M."/>
            <person name="Reiss B."/>
            <person name="Renner T."/>
            <person name="Rombauts S."/>
            <person name="Rushton P."/>
            <person name="Sanderfoot A."/>
            <person name="Schween G."/>
            <person name="Shiu S.-H."/>
            <person name="Stueber K."/>
            <person name="Theodoulou F.L."/>
            <person name="Tu H."/>
            <person name="Van de Peer Y."/>
            <person name="Verrier P.J."/>
            <person name="Waters E."/>
            <person name="Wood A."/>
            <person name="Yang L."/>
            <person name="Cove D."/>
            <person name="Cuming A."/>
            <person name="Hasebe M."/>
            <person name="Lucas S."/>
            <person name="Mishler D.B."/>
            <person name="Reski R."/>
            <person name="Grigoriev I."/>
            <person name="Quatrano R.S."/>
            <person name="Boore J.L."/>
        </authorList>
    </citation>
    <scope>NUCLEOTIDE SEQUENCE [LARGE SCALE GENOMIC DNA]</scope>
    <source>
        <strain evidence="7 8">cv. Gransden 2004</strain>
    </source>
</reference>
<dbReference type="Pfam" id="PF02362">
    <property type="entry name" value="B3"/>
    <property type="match status" value="1"/>
</dbReference>
<evidence type="ECO:0000313" key="7">
    <source>
        <dbReference type="EnsemblPlants" id="Pp3c2_3370V3.5"/>
    </source>
</evidence>
<dbReference type="InterPro" id="IPR015300">
    <property type="entry name" value="DNA-bd_pseudobarrel_sf"/>
</dbReference>
<dbReference type="SUPFAM" id="SSF101936">
    <property type="entry name" value="DNA-binding pseudobarrel domain"/>
    <property type="match status" value="1"/>
</dbReference>
<feature type="compositionally biased region" description="Low complexity" evidence="5">
    <location>
        <begin position="354"/>
        <end position="374"/>
    </location>
</feature>
<dbReference type="SMART" id="SM01019">
    <property type="entry name" value="B3"/>
    <property type="match status" value="1"/>
</dbReference>
<dbReference type="GO" id="GO:0003677">
    <property type="term" value="F:DNA binding"/>
    <property type="evidence" value="ECO:0007669"/>
    <property type="project" value="UniProtKB-KW"/>
</dbReference>
<dbReference type="InterPro" id="IPR003340">
    <property type="entry name" value="B3_DNA-bd"/>
</dbReference>
<feature type="domain" description="TF-B3" evidence="6">
    <location>
        <begin position="423"/>
        <end position="524"/>
    </location>
</feature>
<evidence type="ECO:0000259" key="6">
    <source>
        <dbReference type="PROSITE" id="PS50863"/>
    </source>
</evidence>